<dbReference type="GO" id="GO:0030170">
    <property type="term" value="F:pyridoxal phosphate binding"/>
    <property type="evidence" value="ECO:0007669"/>
    <property type="project" value="TreeGrafter"/>
</dbReference>
<dbReference type="GO" id="GO:0008483">
    <property type="term" value="F:transaminase activity"/>
    <property type="evidence" value="ECO:0007669"/>
    <property type="project" value="TreeGrafter"/>
</dbReference>
<keyword evidence="2 3" id="KW-0663">Pyridoxal phosphate</keyword>
<dbReference type="Pfam" id="PF01041">
    <property type="entry name" value="DegT_DnrJ_EryC1"/>
    <property type="match status" value="2"/>
</dbReference>
<dbReference type="PANTHER" id="PTHR30244">
    <property type="entry name" value="TRANSAMINASE"/>
    <property type="match status" value="1"/>
</dbReference>
<evidence type="ECO:0000256" key="1">
    <source>
        <dbReference type="PIRSR" id="PIRSR000390-1"/>
    </source>
</evidence>
<dbReference type="EMBL" id="MGKS01000038">
    <property type="protein sequence ID" value="OGN31317.1"/>
    <property type="molecule type" value="Genomic_DNA"/>
</dbReference>
<reference evidence="4 5" key="1">
    <citation type="journal article" date="2016" name="Nat. Commun.">
        <title>Thousands of microbial genomes shed light on interconnected biogeochemical processes in an aquifer system.</title>
        <authorList>
            <person name="Anantharaman K."/>
            <person name="Brown C.T."/>
            <person name="Hug L.A."/>
            <person name="Sharon I."/>
            <person name="Castelle C.J."/>
            <person name="Probst A.J."/>
            <person name="Thomas B.C."/>
            <person name="Singh A."/>
            <person name="Wilkins M.J."/>
            <person name="Karaoz U."/>
            <person name="Brodie E.L."/>
            <person name="Williams K.H."/>
            <person name="Hubbard S.S."/>
            <person name="Banfield J.F."/>
        </authorList>
    </citation>
    <scope>NUCLEOTIDE SEQUENCE [LARGE SCALE GENOMIC DNA]</scope>
</reference>
<dbReference type="PANTHER" id="PTHR30244:SF34">
    <property type="entry name" value="DTDP-4-AMINO-4,6-DIDEOXYGALACTOSE TRANSAMINASE"/>
    <property type="match status" value="1"/>
</dbReference>
<sequence length="405" mass="45960">MKPISISLSPNTEPDDVLLALKLLFQPWRWKRGKALDDLEYEFAEYLGVNSAVSFNSGRSALTAILSALGFEKGDEILLQAFTCNAVPNPVLWEGLKPVYVDCREDDYNMDAEDLEQKITQKSRAVIVQHTFGLPADLEKIQSICQKHNLVLIEDCAHALGAKYQGKLVGTFGKVAFFSFSRDKVISSVYGGMAVTSDPGLAKRLRGFQQEVGYPSLFWIKQQLGHPLLMNWLILPTYSLLGKYLLVLFQILHVLSKAVHWKEKRGEKPGYFPKALPNALALLALHQLSKLERFNQHRKKIAEFYSRELNIHIPKEGSIFLRFPVRHKKAHEIISNAWKQNLLIGDWYTTSIAPHDTRLEAMGYREGMCKNAETLSRETLNLPTHINISLEHAKTIITFLRQYGG</sequence>
<evidence type="ECO:0008006" key="6">
    <source>
        <dbReference type="Google" id="ProtNLM"/>
    </source>
</evidence>
<dbReference type="InterPro" id="IPR015422">
    <property type="entry name" value="PyrdxlP-dep_Trfase_small"/>
</dbReference>
<feature type="active site" description="Proton acceptor" evidence="1">
    <location>
        <position position="184"/>
    </location>
</feature>
<proteinExistence type="inferred from homology"/>
<dbReference type="AlphaFoldDB" id="A0A1F8H0Z1"/>
<evidence type="ECO:0000313" key="4">
    <source>
        <dbReference type="EMBL" id="OGN31317.1"/>
    </source>
</evidence>
<dbReference type="Proteomes" id="UP000177676">
    <property type="component" value="Unassembled WGS sequence"/>
</dbReference>
<evidence type="ECO:0000313" key="5">
    <source>
        <dbReference type="Proteomes" id="UP000177676"/>
    </source>
</evidence>
<protein>
    <recommendedName>
        <fullName evidence="6">DegT/DnrJ/EryC1/StrS aminotransferase</fullName>
    </recommendedName>
</protein>
<comment type="similarity">
    <text evidence="3">Belongs to the DegT/DnrJ/EryC1 family.</text>
</comment>
<evidence type="ECO:0000256" key="2">
    <source>
        <dbReference type="PIRSR" id="PIRSR000390-2"/>
    </source>
</evidence>
<dbReference type="PIRSF" id="PIRSF000390">
    <property type="entry name" value="PLP_StrS"/>
    <property type="match status" value="1"/>
</dbReference>
<comment type="caution">
    <text evidence="4">The sequence shown here is derived from an EMBL/GenBank/DDBJ whole genome shotgun (WGS) entry which is preliminary data.</text>
</comment>
<accession>A0A1F8H0Z1</accession>
<dbReference type="InterPro" id="IPR015424">
    <property type="entry name" value="PyrdxlP-dep_Trfase"/>
</dbReference>
<gene>
    <name evidence="4" type="ORF">A3I92_01100</name>
</gene>
<dbReference type="SUPFAM" id="SSF53383">
    <property type="entry name" value="PLP-dependent transferases"/>
    <property type="match status" value="1"/>
</dbReference>
<dbReference type="Gene3D" id="3.90.1150.10">
    <property type="entry name" value="Aspartate Aminotransferase, domain 1"/>
    <property type="match status" value="1"/>
</dbReference>
<dbReference type="InterPro" id="IPR000653">
    <property type="entry name" value="DegT/StrS_aminotransferase"/>
</dbReference>
<dbReference type="GO" id="GO:0000271">
    <property type="term" value="P:polysaccharide biosynthetic process"/>
    <property type="evidence" value="ECO:0007669"/>
    <property type="project" value="TreeGrafter"/>
</dbReference>
<name>A0A1F8H0Z1_9BACT</name>
<evidence type="ECO:0000256" key="3">
    <source>
        <dbReference type="RuleBase" id="RU004508"/>
    </source>
</evidence>
<organism evidence="4 5">
    <name type="scientific">Candidatus Yanofskybacteria bacterium RIFCSPLOWO2_02_FULL_43_10b</name>
    <dbReference type="NCBI Taxonomy" id="1802704"/>
    <lineage>
        <taxon>Bacteria</taxon>
        <taxon>Candidatus Yanofskyibacteriota</taxon>
    </lineage>
</organism>
<dbReference type="InterPro" id="IPR015421">
    <property type="entry name" value="PyrdxlP-dep_Trfase_major"/>
</dbReference>
<dbReference type="Gene3D" id="3.40.640.10">
    <property type="entry name" value="Type I PLP-dependent aspartate aminotransferase-like (Major domain)"/>
    <property type="match status" value="1"/>
</dbReference>
<feature type="modified residue" description="N6-(pyridoxal phosphate)lysine" evidence="2">
    <location>
        <position position="184"/>
    </location>
</feature>